<dbReference type="EMBL" id="JAFNEN010000087">
    <property type="protein sequence ID" value="KAG8195468.1"/>
    <property type="molecule type" value="Genomic_DNA"/>
</dbReference>
<dbReference type="Proteomes" id="UP000827092">
    <property type="component" value="Unassembled WGS sequence"/>
</dbReference>
<keyword evidence="11" id="KW-0472">Membrane</keyword>
<keyword evidence="8" id="KW-0677">Repeat</keyword>
<dbReference type="PANTHER" id="PTHR24198">
    <property type="entry name" value="ANKYRIN REPEAT AND PROTEIN KINASE DOMAIN-CONTAINING PROTEIN"/>
    <property type="match status" value="1"/>
</dbReference>
<comment type="subunit">
    <text evidence="14">Homotetramer in membranes.</text>
</comment>
<keyword evidence="9" id="KW-0638">Presynaptic neurotoxin</keyword>
<dbReference type="GO" id="GO:0090729">
    <property type="term" value="F:toxin activity"/>
    <property type="evidence" value="ECO:0007669"/>
    <property type="project" value="UniProtKB-KW"/>
</dbReference>
<keyword evidence="7" id="KW-0528">Neurotoxin</keyword>
<evidence type="ECO:0000256" key="8">
    <source>
        <dbReference type="ARBA" id="ARBA00022737"/>
    </source>
</evidence>
<gene>
    <name evidence="17" type="ORF">JTE90_002640</name>
</gene>
<sequence length="827" mass="92130">MTTFPTKVLFPLYVACASGKKKTIKEITDSVSVRVLETKDESGRTPLIICIANNQTECATILLKAGVHVNNTDTSGQTALHIAVKNGFHRSVKLLLSHKANCLQKDFSGVTSLHMAAIHTNSKCLNLLLKEINPGEVDIQDSSKRTALHWSSSYLNLENTKVLLIKKSNIYIPDVEGKTPLHWAAISPNPDALDCVKILLDKEGTLINWQDYEGRTALHLAVATGSTEVVRFLVCRGDCNVDILDNSFCTPLHWAAKRGFYDKVDILLNGGACFASVDGNLASPLHYAAFQNSAKTVEVFLSRNYVNEKDARDENGRSALIWAAAQNANNVVSIMAEKGVDLVEGDPNGITALHAAAVEGHVSTVELLLKLEVPIDLKDKYGLTPLLRACEVGSSRTALFLLNNGADIHITDANNRTALHWCALGGHPYVCQVLLQKGAKCSAQDIFGMSPLHYACMGNGHLNCVSVLLESGRADVNCTNIEGKTPLHYAVISNHLGVIRLLCEYDANVNAMALKSSWVTPLDLAFTKGGRNIDVIKLLKKYGALRYKEIENIAASKIQKCYQSYKYRTKKYTGVFKNIEQVIEEIIEESRKDTLARGKSSAKLVPSILPVQENTDCFSSSLETNYFKNVNFEPWKKSNHIFELNKNPQLHQSPLISNAWNESKDDLTNSGILRKCKQNIELFQTRETAFQPPKLTKSKDELTNSAILQKCKQNIELFQTRETAFQSPKLFGCLGTFEKSIFNFPAIYENVNSSTKTFTAEFTKSEISTDIKTKAAVVIQNAWRKHAVKIKFKRIRRDIQTKFKVDEDRACAQMLWHIKLGHFYNQW</sequence>
<keyword evidence="18" id="KW-1185">Reference proteome</keyword>
<evidence type="ECO:0000256" key="2">
    <source>
        <dbReference type="ARBA" id="ARBA00004613"/>
    </source>
</evidence>
<keyword evidence="5" id="KW-1052">Target cell membrane</keyword>
<keyword evidence="3" id="KW-0268">Exocytosis</keyword>
<keyword evidence="10 16" id="KW-0040">ANK repeat</keyword>
<dbReference type="GO" id="GO:0005737">
    <property type="term" value="C:cytoplasm"/>
    <property type="evidence" value="ECO:0007669"/>
    <property type="project" value="TreeGrafter"/>
</dbReference>
<comment type="subcellular location">
    <subcellularLocation>
        <location evidence="2">Secreted</location>
    </subcellularLocation>
    <subcellularLocation>
        <location evidence="1">Target cell membrane</location>
    </subcellularLocation>
</comment>
<feature type="repeat" description="ANK" evidence="16">
    <location>
        <begin position="75"/>
        <end position="107"/>
    </location>
</feature>
<evidence type="ECO:0000256" key="1">
    <source>
        <dbReference type="ARBA" id="ARBA00004175"/>
    </source>
</evidence>
<keyword evidence="4" id="KW-0964">Secreted</keyword>
<dbReference type="GO" id="GO:0044231">
    <property type="term" value="C:host cell presynaptic membrane"/>
    <property type="evidence" value="ECO:0007669"/>
    <property type="project" value="UniProtKB-KW"/>
</dbReference>
<comment type="caution">
    <text evidence="17">The sequence shown here is derived from an EMBL/GenBank/DDBJ whole genome shotgun (WGS) entry which is preliminary data.</text>
</comment>
<evidence type="ECO:0000256" key="10">
    <source>
        <dbReference type="ARBA" id="ARBA00023043"/>
    </source>
</evidence>
<evidence type="ECO:0000256" key="15">
    <source>
        <dbReference type="ARBA" id="ARBA00049811"/>
    </source>
</evidence>
<dbReference type="Pfam" id="PF12796">
    <property type="entry name" value="Ank_2"/>
    <property type="match status" value="5"/>
</dbReference>
<evidence type="ECO:0000256" key="14">
    <source>
        <dbReference type="ARBA" id="ARBA00049715"/>
    </source>
</evidence>
<feature type="repeat" description="ANK" evidence="16">
    <location>
        <begin position="414"/>
        <end position="446"/>
    </location>
</feature>
<evidence type="ECO:0000256" key="12">
    <source>
        <dbReference type="ARBA" id="ARBA00023298"/>
    </source>
</evidence>
<dbReference type="PROSITE" id="PS50088">
    <property type="entry name" value="ANK_REPEAT"/>
    <property type="match status" value="9"/>
</dbReference>
<evidence type="ECO:0000256" key="5">
    <source>
        <dbReference type="ARBA" id="ARBA00022537"/>
    </source>
</evidence>
<dbReference type="PROSITE" id="PS50096">
    <property type="entry name" value="IQ"/>
    <property type="match status" value="1"/>
</dbReference>
<evidence type="ECO:0000256" key="13">
    <source>
        <dbReference type="ARBA" id="ARBA00049657"/>
    </source>
</evidence>
<dbReference type="GO" id="GO:0005576">
    <property type="term" value="C:extracellular region"/>
    <property type="evidence" value="ECO:0007669"/>
    <property type="project" value="UniProtKB-SubCell"/>
</dbReference>
<dbReference type="InterPro" id="IPR036770">
    <property type="entry name" value="Ankyrin_rpt-contain_sf"/>
</dbReference>
<keyword evidence="12" id="KW-1053">Target membrane</keyword>
<dbReference type="AlphaFoldDB" id="A0AAV6VIE7"/>
<name>A0AAV6VIE7_9ARAC</name>
<dbReference type="SUPFAM" id="SSF48403">
    <property type="entry name" value="Ankyrin repeat"/>
    <property type="match status" value="2"/>
</dbReference>
<evidence type="ECO:0000256" key="16">
    <source>
        <dbReference type="PROSITE-ProRule" id="PRU00023"/>
    </source>
</evidence>
<protein>
    <recommendedName>
        <fullName evidence="15">Alpha-latrotoxin</fullName>
    </recommendedName>
</protein>
<evidence type="ECO:0000256" key="11">
    <source>
        <dbReference type="ARBA" id="ARBA00023136"/>
    </source>
</evidence>
<proteinExistence type="inferred from homology"/>
<dbReference type="GO" id="GO:0006887">
    <property type="term" value="P:exocytosis"/>
    <property type="evidence" value="ECO:0007669"/>
    <property type="project" value="UniProtKB-KW"/>
</dbReference>
<dbReference type="InterPro" id="IPR002110">
    <property type="entry name" value="Ankyrin_rpt"/>
</dbReference>
<accession>A0AAV6VIE7</accession>
<evidence type="ECO:0000313" key="17">
    <source>
        <dbReference type="EMBL" id="KAG8195468.1"/>
    </source>
</evidence>
<evidence type="ECO:0000256" key="6">
    <source>
        <dbReference type="ARBA" id="ARBA00022656"/>
    </source>
</evidence>
<evidence type="ECO:0000256" key="9">
    <source>
        <dbReference type="ARBA" id="ARBA00023028"/>
    </source>
</evidence>
<evidence type="ECO:0000256" key="4">
    <source>
        <dbReference type="ARBA" id="ARBA00022525"/>
    </source>
</evidence>
<dbReference type="PROSITE" id="PS50297">
    <property type="entry name" value="ANK_REP_REGION"/>
    <property type="match status" value="8"/>
</dbReference>
<organism evidence="17 18">
    <name type="scientific">Oedothorax gibbosus</name>
    <dbReference type="NCBI Taxonomy" id="931172"/>
    <lineage>
        <taxon>Eukaryota</taxon>
        <taxon>Metazoa</taxon>
        <taxon>Ecdysozoa</taxon>
        <taxon>Arthropoda</taxon>
        <taxon>Chelicerata</taxon>
        <taxon>Arachnida</taxon>
        <taxon>Araneae</taxon>
        <taxon>Araneomorphae</taxon>
        <taxon>Entelegynae</taxon>
        <taxon>Araneoidea</taxon>
        <taxon>Linyphiidae</taxon>
        <taxon>Erigoninae</taxon>
        <taxon>Oedothorax</taxon>
    </lineage>
</organism>
<keyword evidence="6" id="KW-0800">Toxin</keyword>
<feature type="repeat" description="ANK" evidence="16">
    <location>
        <begin position="381"/>
        <end position="413"/>
    </location>
</feature>
<feature type="repeat" description="ANK" evidence="16">
    <location>
        <begin position="482"/>
        <end position="514"/>
    </location>
</feature>
<dbReference type="SMART" id="SM00248">
    <property type="entry name" value="ANK"/>
    <property type="match status" value="15"/>
</dbReference>
<dbReference type="PANTHER" id="PTHR24198:SF165">
    <property type="entry name" value="ANKYRIN REPEAT-CONTAINING PROTEIN-RELATED"/>
    <property type="match status" value="1"/>
</dbReference>
<comment type="similarity">
    <text evidence="13">Belongs to the cationic peptide 01 (latrotoxin) family. 03 (alpha-latrotoxin) subfamily.</text>
</comment>
<evidence type="ECO:0000313" key="18">
    <source>
        <dbReference type="Proteomes" id="UP000827092"/>
    </source>
</evidence>
<evidence type="ECO:0000256" key="7">
    <source>
        <dbReference type="ARBA" id="ARBA00022699"/>
    </source>
</evidence>
<feature type="repeat" description="ANK" evidence="16">
    <location>
        <begin position="176"/>
        <end position="202"/>
    </location>
</feature>
<dbReference type="PRINTS" id="PR01415">
    <property type="entry name" value="ANKYRIN"/>
</dbReference>
<dbReference type="Gene3D" id="1.25.40.20">
    <property type="entry name" value="Ankyrin repeat-containing domain"/>
    <property type="match status" value="4"/>
</dbReference>
<reference evidence="17 18" key="1">
    <citation type="journal article" date="2022" name="Nat. Ecol. Evol.">
        <title>A masculinizing supergene underlies an exaggerated male reproductive morph in a spider.</title>
        <authorList>
            <person name="Hendrickx F."/>
            <person name="De Corte Z."/>
            <person name="Sonet G."/>
            <person name="Van Belleghem S.M."/>
            <person name="Kostlbacher S."/>
            <person name="Vangestel C."/>
        </authorList>
    </citation>
    <scope>NUCLEOTIDE SEQUENCE [LARGE SCALE GENOMIC DNA]</scope>
    <source>
        <strain evidence="17">W744_W776</strain>
    </source>
</reference>
<evidence type="ECO:0000256" key="3">
    <source>
        <dbReference type="ARBA" id="ARBA00022483"/>
    </source>
</evidence>
<feature type="repeat" description="ANK" evidence="16">
    <location>
        <begin position="247"/>
        <end position="279"/>
    </location>
</feature>
<feature type="repeat" description="ANK" evidence="16">
    <location>
        <begin position="42"/>
        <end position="74"/>
    </location>
</feature>
<dbReference type="GO" id="GO:0044218">
    <property type="term" value="C:other organism cell membrane"/>
    <property type="evidence" value="ECO:0007669"/>
    <property type="project" value="UniProtKB-KW"/>
</dbReference>
<feature type="repeat" description="ANK" evidence="16">
    <location>
        <begin position="348"/>
        <end position="380"/>
    </location>
</feature>
<feature type="repeat" description="ANK" evidence="16">
    <location>
        <begin position="213"/>
        <end position="237"/>
    </location>
</feature>